<evidence type="ECO:0000313" key="12">
    <source>
        <dbReference type="Proteomes" id="UP001595698"/>
    </source>
</evidence>
<dbReference type="Gene3D" id="1.20.1720.10">
    <property type="entry name" value="Multidrug resistance protein D"/>
    <property type="match status" value="1"/>
</dbReference>
<feature type="compositionally biased region" description="Basic and acidic residues" evidence="8">
    <location>
        <begin position="504"/>
        <end position="515"/>
    </location>
</feature>
<keyword evidence="3" id="KW-0813">Transport</keyword>
<feature type="transmembrane region" description="Helical" evidence="9">
    <location>
        <begin position="83"/>
        <end position="106"/>
    </location>
</feature>
<evidence type="ECO:0000259" key="10">
    <source>
        <dbReference type="PROSITE" id="PS50850"/>
    </source>
</evidence>
<keyword evidence="4" id="KW-1003">Cell membrane</keyword>
<evidence type="ECO:0000256" key="1">
    <source>
        <dbReference type="ARBA" id="ARBA00004651"/>
    </source>
</evidence>
<evidence type="ECO:0000256" key="2">
    <source>
        <dbReference type="ARBA" id="ARBA00008537"/>
    </source>
</evidence>
<dbReference type="Pfam" id="PF07690">
    <property type="entry name" value="MFS_1"/>
    <property type="match status" value="1"/>
</dbReference>
<feature type="compositionally biased region" description="Basic and acidic residues" evidence="8">
    <location>
        <begin position="472"/>
        <end position="489"/>
    </location>
</feature>
<gene>
    <name evidence="11" type="ORF">ACFOYY_35150</name>
</gene>
<dbReference type="InterPro" id="IPR011701">
    <property type="entry name" value="MFS"/>
</dbReference>
<sequence>MDEEPRPPGRWKVLAVCCLSLFLVGLDTTIVNIGLPAIGAGLDTDTRGLEWTVDAYTLVLASLLISSGALADRIGRRRVFRLGLVVFGAASVACAFAPTIGVLVAARVAQGVGGSMLSPVALAIVVNVITDPKERARAIGVWAAVFGVSMAAGPVVGGALVSGLGWRSIFWVNLPVVVMALVLTALFVPESRAERPRRLDVPGQVLLTVVVGGSVAVLIEGPHIGWTSPTVIAGYLVVAAGTASLGLVESRRTEPLVAPALFRRPSFLAAVVGAVAVFVALSATLLLTTLYLQHSRGLSPVAAGIVTLPMAIAATVFAPLSGLLVGRSGPRLPLLLAGGFIVAGGLSLVGIGDHTNLWSLSLAYLLVGAGFGFANAPITNTAVSGLPPARAGVAGGITSTARQLGSALGVAAAGTFIAHVSPAHLAEASRPGWALVTACGLLVLLTTLATPSRCRPGWASALQIIETAGKGRHSERTRNEKVEQRRKTLDLSAGDRGPRMPRPGGDRRSSLDGRKGFWRVPGARFPDEVLETITLPVSEVVTKRDRSR</sequence>
<keyword evidence="5 9" id="KW-0812">Transmembrane</keyword>
<feature type="transmembrane region" description="Helical" evidence="9">
    <location>
        <begin position="201"/>
        <end position="219"/>
    </location>
</feature>
<feature type="transmembrane region" description="Helical" evidence="9">
    <location>
        <begin position="55"/>
        <end position="71"/>
    </location>
</feature>
<comment type="subcellular location">
    <subcellularLocation>
        <location evidence="1">Cell membrane</location>
        <topology evidence="1">Multi-pass membrane protein</topology>
    </subcellularLocation>
</comment>
<organism evidence="11 12">
    <name type="scientific">Streptosporangium jomthongense</name>
    <dbReference type="NCBI Taxonomy" id="1193683"/>
    <lineage>
        <taxon>Bacteria</taxon>
        <taxon>Bacillati</taxon>
        <taxon>Actinomycetota</taxon>
        <taxon>Actinomycetes</taxon>
        <taxon>Streptosporangiales</taxon>
        <taxon>Streptosporangiaceae</taxon>
        <taxon>Streptosporangium</taxon>
    </lineage>
</organism>
<dbReference type="PANTHER" id="PTHR42718:SF9">
    <property type="entry name" value="MAJOR FACILITATOR SUPERFAMILY MULTIDRUG TRANSPORTER MFSC"/>
    <property type="match status" value="1"/>
</dbReference>
<feature type="transmembrane region" description="Helical" evidence="9">
    <location>
        <begin position="112"/>
        <end position="129"/>
    </location>
</feature>
<dbReference type="RefSeq" id="WP_386195482.1">
    <property type="nucleotide sequence ID" value="NZ_JBHSBC010000046.1"/>
</dbReference>
<dbReference type="PRINTS" id="PR01036">
    <property type="entry name" value="TCRTETB"/>
</dbReference>
<keyword evidence="6 9" id="KW-1133">Transmembrane helix</keyword>
<evidence type="ECO:0000313" key="11">
    <source>
        <dbReference type="EMBL" id="MFC3985412.1"/>
    </source>
</evidence>
<evidence type="ECO:0000256" key="4">
    <source>
        <dbReference type="ARBA" id="ARBA00022475"/>
    </source>
</evidence>
<accession>A0ABV8F9Q6</accession>
<feature type="domain" description="Major facilitator superfamily (MFS) profile" evidence="10">
    <location>
        <begin position="13"/>
        <end position="455"/>
    </location>
</feature>
<dbReference type="CDD" id="cd17321">
    <property type="entry name" value="MFS_MMR_MDR_like"/>
    <property type="match status" value="1"/>
</dbReference>
<name>A0ABV8F9Q6_9ACTN</name>
<dbReference type="Gene3D" id="1.20.1250.20">
    <property type="entry name" value="MFS general substrate transporter like domains"/>
    <property type="match status" value="1"/>
</dbReference>
<dbReference type="EMBL" id="JBHSBC010000046">
    <property type="protein sequence ID" value="MFC3985412.1"/>
    <property type="molecule type" value="Genomic_DNA"/>
</dbReference>
<dbReference type="InterPro" id="IPR005829">
    <property type="entry name" value="Sugar_transporter_CS"/>
</dbReference>
<keyword evidence="12" id="KW-1185">Reference proteome</keyword>
<dbReference type="InterPro" id="IPR004638">
    <property type="entry name" value="EmrB-like"/>
</dbReference>
<dbReference type="InterPro" id="IPR036259">
    <property type="entry name" value="MFS_trans_sf"/>
</dbReference>
<feature type="transmembrane region" description="Helical" evidence="9">
    <location>
        <begin position="168"/>
        <end position="189"/>
    </location>
</feature>
<feature type="transmembrane region" description="Helical" evidence="9">
    <location>
        <begin position="231"/>
        <end position="248"/>
    </location>
</feature>
<evidence type="ECO:0000256" key="6">
    <source>
        <dbReference type="ARBA" id="ARBA00022989"/>
    </source>
</evidence>
<dbReference type="PROSITE" id="PS00216">
    <property type="entry name" value="SUGAR_TRANSPORT_1"/>
    <property type="match status" value="1"/>
</dbReference>
<dbReference type="Proteomes" id="UP001595698">
    <property type="component" value="Unassembled WGS sequence"/>
</dbReference>
<evidence type="ECO:0000256" key="5">
    <source>
        <dbReference type="ARBA" id="ARBA00022692"/>
    </source>
</evidence>
<feature type="transmembrane region" description="Helical" evidence="9">
    <location>
        <begin position="404"/>
        <end position="426"/>
    </location>
</feature>
<reference evidence="12" key="1">
    <citation type="journal article" date="2019" name="Int. J. Syst. Evol. Microbiol.">
        <title>The Global Catalogue of Microorganisms (GCM) 10K type strain sequencing project: providing services to taxonomists for standard genome sequencing and annotation.</title>
        <authorList>
            <consortium name="The Broad Institute Genomics Platform"/>
            <consortium name="The Broad Institute Genome Sequencing Center for Infectious Disease"/>
            <person name="Wu L."/>
            <person name="Ma J."/>
        </authorList>
    </citation>
    <scope>NUCLEOTIDE SEQUENCE [LARGE SCALE GENOMIC DNA]</scope>
    <source>
        <strain evidence="12">TBRC 7912</strain>
    </source>
</reference>
<feature type="transmembrane region" description="Helical" evidence="9">
    <location>
        <begin position="432"/>
        <end position="450"/>
    </location>
</feature>
<feature type="transmembrane region" description="Helical" evidence="9">
    <location>
        <begin position="12"/>
        <end position="35"/>
    </location>
</feature>
<feature type="transmembrane region" description="Helical" evidence="9">
    <location>
        <begin position="268"/>
        <end position="292"/>
    </location>
</feature>
<feature type="transmembrane region" description="Helical" evidence="9">
    <location>
        <begin position="298"/>
        <end position="320"/>
    </location>
</feature>
<keyword evidence="7 9" id="KW-0472">Membrane</keyword>
<dbReference type="InterPro" id="IPR020846">
    <property type="entry name" value="MFS_dom"/>
</dbReference>
<dbReference type="PANTHER" id="PTHR42718">
    <property type="entry name" value="MAJOR FACILITATOR SUPERFAMILY MULTIDRUG TRANSPORTER MFSC"/>
    <property type="match status" value="1"/>
</dbReference>
<feature type="transmembrane region" description="Helical" evidence="9">
    <location>
        <begin position="332"/>
        <end position="351"/>
    </location>
</feature>
<evidence type="ECO:0000256" key="9">
    <source>
        <dbReference type="SAM" id="Phobius"/>
    </source>
</evidence>
<evidence type="ECO:0000256" key="7">
    <source>
        <dbReference type="ARBA" id="ARBA00023136"/>
    </source>
</evidence>
<comment type="similarity">
    <text evidence="2">Belongs to the major facilitator superfamily. EmrB family.</text>
</comment>
<feature type="region of interest" description="Disordered" evidence="8">
    <location>
        <begin position="470"/>
        <end position="515"/>
    </location>
</feature>
<proteinExistence type="inferred from homology"/>
<comment type="caution">
    <text evidence="11">The sequence shown here is derived from an EMBL/GenBank/DDBJ whole genome shotgun (WGS) entry which is preliminary data.</text>
</comment>
<dbReference type="NCBIfam" id="TIGR00711">
    <property type="entry name" value="efflux_EmrB"/>
    <property type="match status" value="1"/>
</dbReference>
<evidence type="ECO:0000256" key="3">
    <source>
        <dbReference type="ARBA" id="ARBA00022448"/>
    </source>
</evidence>
<protein>
    <submittedName>
        <fullName evidence="11">MFS transporter</fullName>
    </submittedName>
</protein>
<evidence type="ECO:0000256" key="8">
    <source>
        <dbReference type="SAM" id="MobiDB-lite"/>
    </source>
</evidence>
<feature type="transmembrane region" description="Helical" evidence="9">
    <location>
        <begin position="357"/>
        <end position="383"/>
    </location>
</feature>
<feature type="transmembrane region" description="Helical" evidence="9">
    <location>
        <begin position="141"/>
        <end position="162"/>
    </location>
</feature>
<dbReference type="PROSITE" id="PS50850">
    <property type="entry name" value="MFS"/>
    <property type="match status" value="1"/>
</dbReference>
<dbReference type="SUPFAM" id="SSF103473">
    <property type="entry name" value="MFS general substrate transporter"/>
    <property type="match status" value="1"/>
</dbReference>